<name>A0ABX6GNY0_9GAMM</name>
<evidence type="ECO:0000313" key="2">
    <source>
        <dbReference type="EMBL" id="QHA87996.1"/>
    </source>
</evidence>
<feature type="region of interest" description="Disordered" evidence="1">
    <location>
        <begin position="1"/>
        <end position="94"/>
    </location>
</feature>
<gene>
    <name evidence="2" type="ORF">FO014_14060</name>
</gene>
<sequence>MITAKELVAAAKQKQDAPRQTTTAWQVHDGHHDNSRIERGDGTATEPLPGTKDKPAGKPHRANQVAAAGTDKNRDGSVLPADPVEENAGAAGKLAHPTRFAELFLFRLPII</sequence>
<evidence type="ECO:0000313" key="3">
    <source>
        <dbReference type="Proteomes" id="UP000430368"/>
    </source>
</evidence>
<feature type="compositionally biased region" description="Basic and acidic residues" evidence="1">
    <location>
        <begin position="28"/>
        <end position="41"/>
    </location>
</feature>
<protein>
    <submittedName>
        <fullName evidence="2">Uncharacterized protein</fullName>
    </submittedName>
</protein>
<dbReference type="EMBL" id="CP041764">
    <property type="protein sequence ID" value="QHA87996.1"/>
    <property type="molecule type" value="Genomic_DNA"/>
</dbReference>
<accession>A0ABX6GNY0</accession>
<proteinExistence type="predicted"/>
<organism evidence="2 3">
    <name type="scientific">Serratia rhizosphaerae</name>
    <dbReference type="NCBI Taxonomy" id="2597702"/>
    <lineage>
        <taxon>Bacteria</taxon>
        <taxon>Pseudomonadati</taxon>
        <taxon>Pseudomonadota</taxon>
        <taxon>Gammaproteobacteria</taxon>
        <taxon>Enterobacterales</taxon>
        <taxon>Yersiniaceae</taxon>
        <taxon>Serratia</taxon>
    </lineage>
</organism>
<keyword evidence="3" id="KW-1185">Reference proteome</keyword>
<dbReference type="Proteomes" id="UP000430368">
    <property type="component" value="Chromosome"/>
</dbReference>
<evidence type="ECO:0000256" key="1">
    <source>
        <dbReference type="SAM" id="MobiDB-lite"/>
    </source>
</evidence>
<reference evidence="2 3" key="1">
    <citation type="submission" date="2019-07" db="EMBL/GenBank/DDBJ databases">
        <title>Serratia dokdonensis sp. nov., an elicitor of systemic resistance in Nicotiana Tabacum.</title>
        <authorList>
            <person name="Son J.-S."/>
            <person name="Hwang Y.-J."/>
            <person name="Lee S.-Y."/>
            <person name="Ghim S.-Y."/>
        </authorList>
    </citation>
    <scope>NUCLEOTIDE SEQUENCE [LARGE SCALE GENOMIC DNA]</scope>
    <source>
        <strain evidence="2 3">KUDC3025</strain>
    </source>
</reference>